<dbReference type="Pfam" id="PF00570">
    <property type="entry name" value="HRDC"/>
    <property type="match status" value="1"/>
</dbReference>
<dbReference type="Gene3D" id="1.10.150.80">
    <property type="entry name" value="HRDC domain"/>
    <property type="match status" value="1"/>
</dbReference>
<evidence type="ECO:0000313" key="2">
    <source>
        <dbReference type="EMBL" id="QDU56171.1"/>
    </source>
</evidence>
<dbReference type="PANTHER" id="PTHR47649:SF1">
    <property type="entry name" value="RIBONUCLEASE D"/>
    <property type="match status" value="1"/>
</dbReference>
<dbReference type="KEGG" id="amuc:Pan181_23760"/>
<keyword evidence="3" id="KW-1185">Reference proteome</keyword>
<dbReference type="GO" id="GO:0033890">
    <property type="term" value="F:ribonuclease D activity"/>
    <property type="evidence" value="ECO:0007669"/>
    <property type="project" value="UniProtKB-EC"/>
</dbReference>
<dbReference type="OrthoDB" id="9800549at2"/>
<organism evidence="2 3">
    <name type="scientific">Aeoliella mucimassa</name>
    <dbReference type="NCBI Taxonomy" id="2527972"/>
    <lineage>
        <taxon>Bacteria</taxon>
        <taxon>Pseudomonadati</taxon>
        <taxon>Planctomycetota</taxon>
        <taxon>Planctomycetia</taxon>
        <taxon>Pirellulales</taxon>
        <taxon>Lacipirellulaceae</taxon>
        <taxon>Aeoliella</taxon>
    </lineage>
</organism>
<protein>
    <submittedName>
        <fullName evidence="2">Ribonuclease D</fullName>
        <ecNumber evidence="2">3.1.13.5</ecNumber>
    </submittedName>
</protein>
<dbReference type="EMBL" id="CP036278">
    <property type="protein sequence ID" value="QDU56171.1"/>
    <property type="molecule type" value="Genomic_DNA"/>
</dbReference>
<dbReference type="GO" id="GO:0006139">
    <property type="term" value="P:nucleobase-containing compound metabolic process"/>
    <property type="evidence" value="ECO:0007669"/>
    <property type="project" value="InterPro"/>
</dbReference>
<dbReference type="PANTHER" id="PTHR47649">
    <property type="entry name" value="RIBONUCLEASE D"/>
    <property type="match status" value="1"/>
</dbReference>
<dbReference type="InterPro" id="IPR012337">
    <property type="entry name" value="RNaseH-like_sf"/>
</dbReference>
<dbReference type="EC" id="3.1.13.5" evidence="2"/>
<name>A0A518AN98_9BACT</name>
<evidence type="ECO:0000259" key="1">
    <source>
        <dbReference type="PROSITE" id="PS50967"/>
    </source>
</evidence>
<dbReference type="GO" id="GO:0003676">
    <property type="term" value="F:nucleic acid binding"/>
    <property type="evidence" value="ECO:0007669"/>
    <property type="project" value="InterPro"/>
</dbReference>
<dbReference type="Pfam" id="PF01612">
    <property type="entry name" value="DNA_pol_A_exo1"/>
    <property type="match status" value="1"/>
</dbReference>
<dbReference type="SUPFAM" id="SSF47819">
    <property type="entry name" value="HRDC-like"/>
    <property type="match status" value="2"/>
</dbReference>
<dbReference type="CDD" id="cd06142">
    <property type="entry name" value="RNaseD_exo"/>
    <property type="match status" value="1"/>
</dbReference>
<evidence type="ECO:0000313" key="3">
    <source>
        <dbReference type="Proteomes" id="UP000315750"/>
    </source>
</evidence>
<dbReference type="RefSeq" id="WP_145246920.1">
    <property type="nucleotide sequence ID" value="NZ_CP036278.1"/>
</dbReference>
<reference evidence="2 3" key="1">
    <citation type="submission" date="2019-02" db="EMBL/GenBank/DDBJ databases">
        <title>Deep-cultivation of Planctomycetes and their phenomic and genomic characterization uncovers novel biology.</title>
        <authorList>
            <person name="Wiegand S."/>
            <person name="Jogler M."/>
            <person name="Boedeker C."/>
            <person name="Pinto D."/>
            <person name="Vollmers J."/>
            <person name="Rivas-Marin E."/>
            <person name="Kohn T."/>
            <person name="Peeters S.H."/>
            <person name="Heuer A."/>
            <person name="Rast P."/>
            <person name="Oberbeckmann S."/>
            <person name="Bunk B."/>
            <person name="Jeske O."/>
            <person name="Meyerdierks A."/>
            <person name="Storesund J.E."/>
            <person name="Kallscheuer N."/>
            <person name="Luecker S."/>
            <person name="Lage O.M."/>
            <person name="Pohl T."/>
            <person name="Merkel B.J."/>
            <person name="Hornburger P."/>
            <person name="Mueller R.-W."/>
            <person name="Bruemmer F."/>
            <person name="Labrenz M."/>
            <person name="Spormann A.M."/>
            <person name="Op den Camp H."/>
            <person name="Overmann J."/>
            <person name="Amann R."/>
            <person name="Jetten M.S.M."/>
            <person name="Mascher T."/>
            <person name="Medema M.H."/>
            <person name="Devos D.P."/>
            <person name="Kaster A.-K."/>
            <person name="Ovreas L."/>
            <person name="Rohde M."/>
            <person name="Galperin M.Y."/>
            <person name="Jogler C."/>
        </authorList>
    </citation>
    <scope>NUCLEOTIDE SEQUENCE [LARGE SCALE GENOMIC DNA]</scope>
    <source>
        <strain evidence="2 3">Pan181</strain>
    </source>
</reference>
<feature type="domain" description="HRDC" evidence="1">
    <location>
        <begin position="209"/>
        <end position="289"/>
    </location>
</feature>
<dbReference type="InterPro" id="IPR044876">
    <property type="entry name" value="HRDC_dom_sf"/>
</dbReference>
<accession>A0A518AN98</accession>
<dbReference type="Gene3D" id="3.30.420.10">
    <property type="entry name" value="Ribonuclease H-like superfamily/Ribonuclease H"/>
    <property type="match status" value="1"/>
</dbReference>
<dbReference type="Proteomes" id="UP000315750">
    <property type="component" value="Chromosome"/>
</dbReference>
<keyword evidence="2" id="KW-0378">Hydrolase</keyword>
<dbReference type="SMART" id="SM00341">
    <property type="entry name" value="HRDC"/>
    <property type="match status" value="1"/>
</dbReference>
<dbReference type="SMART" id="SM00474">
    <property type="entry name" value="35EXOc"/>
    <property type="match status" value="1"/>
</dbReference>
<dbReference type="GO" id="GO:0008408">
    <property type="term" value="F:3'-5' exonuclease activity"/>
    <property type="evidence" value="ECO:0007669"/>
    <property type="project" value="InterPro"/>
</dbReference>
<dbReference type="AlphaFoldDB" id="A0A518AN98"/>
<gene>
    <name evidence="2" type="primary">rnd</name>
    <name evidence="2" type="ORF">Pan181_23760</name>
</gene>
<dbReference type="InterPro" id="IPR002121">
    <property type="entry name" value="HRDC_dom"/>
</dbReference>
<dbReference type="PROSITE" id="PS50967">
    <property type="entry name" value="HRDC"/>
    <property type="match status" value="1"/>
</dbReference>
<dbReference type="InterPro" id="IPR051086">
    <property type="entry name" value="RNase_D-like"/>
</dbReference>
<sequence>MDYQRINTKAELAELCEQIADSKLVGFDTEFVSEDTFRPELCLVQVVTEHGMAIVDPQKVPDMEPFWLALADGDHVTIAHAAREEINFSLNAIGRPPANLFDTQLAAAFCSHEYPAAYASVVTRILNQKAQKGEQRTDWRRRPLTEAQLDYALEDVRYLFELYERIKLKVEKLGRTAWLDEETAAFIEEVTTARTRQRWKRVSGIGNLPPRSLAIVRELWLWRQEEAEKRNIPPRRVLRDDLLVELAKRKSSTPDKIKAVRGMNYRPVKNSIEEIAECVERGLNASLDDLKPPRGRAMPPQLQLLGQVLSPAITSVCRRSSLATSLACTASDIRDLVAYRLGFGNAADGEQPILAKGWRAKLIGSLIDDVLHGRKSIRIEDPNSEHPLDFVDC</sequence>
<dbReference type="InterPro" id="IPR002562">
    <property type="entry name" value="3'-5'_exonuclease_dom"/>
</dbReference>
<dbReference type="GO" id="GO:0000166">
    <property type="term" value="F:nucleotide binding"/>
    <property type="evidence" value="ECO:0007669"/>
    <property type="project" value="InterPro"/>
</dbReference>
<dbReference type="InterPro" id="IPR010997">
    <property type="entry name" value="HRDC-like_sf"/>
</dbReference>
<dbReference type="InterPro" id="IPR036397">
    <property type="entry name" value="RNaseH_sf"/>
</dbReference>
<proteinExistence type="predicted"/>
<dbReference type="SUPFAM" id="SSF53098">
    <property type="entry name" value="Ribonuclease H-like"/>
    <property type="match status" value="1"/>
</dbReference>